<evidence type="ECO:0000313" key="12">
    <source>
        <dbReference type="EMBL" id="KAK5999675.1"/>
    </source>
</evidence>
<dbReference type="PANTHER" id="PTHR11635:SF152">
    <property type="entry name" value="CAMP-DEPENDENT PROTEIN KINASE TYPE I REGULATORY SUBUNIT-RELATED"/>
    <property type="match status" value="1"/>
</dbReference>
<dbReference type="PRINTS" id="PR00103">
    <property type="entry name" value="CAMPKINASE"/>
</dbReference>
<accession>A0ABR0T6M7</accession>
<evidence type="ECO:0000256" key="3">
    <source>
        <dbReference type="ARBA" id="ARBA00022553"/>
    </source>
</evidence>
<feature type="compositionally biased region" description="Polar residues" evidence="10">
    <location>
        <begin position="478"/>
        <end position="497"/>
    </location>
</feature>
<evidence type="ECO:0000259" key="11">
    <source>
        <dbReference type="PROSITE" id="PS50042"/>
    </source>
</evidence>
<keyword evidence="3" id="KW-0597">Phosphoprotein</keyword>
<keyword evidence="4 9" id="KW-0116">cAMP-binding</keyword>
<dbReference type="SUPFAM" id="SSF47391">
    <property type="entry name" value="Dimerization-anchoring domain of cAMP-dependent PK regulatory subunit"/>
    <property type="match status" value="1"/>
</dbReference>
<dbReference type="SMART" id="SM00100">
    <property type="entry name" value="cNMP"/>
    <property type="match status" value="2"/>
</dbReference>
<evidence type="ECO:0000313" key="13">
    <source>
        <dbReference type="Proteomes" id="UP001341245"/>
    </source>
</evidence>
<feature type="domain" description="Cyclic nucleotide-binding" evidence="11">
    <location>
        <begin position="228"/>
        <end position="356"/>
    </location>
</feature>
<dbReference type="PROSITE" id="PS00889">
    <property type="entry name" value="CNMP_BINDING_2"/>
    <property type="match status" value="2"/>
</dbReference>
<gene>
    <name evidence="12" type="ORF">QM012_005332</name>
</gene>
<dbReference type="InterPro" id="IPR018488">
    <property type="entry name" value="cNMP-bd_CS"/>
</dbReference>
<evidence type="ECO:0000256" key="8">
    <source>
        <dbReference type="ARBA" id="ARBA00025979"/>
    </source>
</evidence>
<evidence type="ECO:0000256" key="10">
    <source>
        <dbReference type="SAM" id="MobiDB-lite"/>
    </source>
</evidence>
<dbReference type="InterPro" id="IPR050503">
    <property type="entry name" value="cAMP-dep_PK_reg_su-like"/>
</dbReference>
<keyword evidence="7 9" id="KW-0114">cAMP</keyword>
<keyword evidence="13" id="KW-1185">Reference proteome</keyword>
<organism evidence="12 13">
    <name type="scientific">Aureobasidium pullulans</name>
    <name type="common">Black yeast</name>
    <name type="synonym">Pullularia pullulans</name>
    <dbReference type="NCBI Taxonomy" id="5580"/>
    <lineage>
        <taxon>Eukaryota</taxon>
        <taxon>Fungi</taxon>
        <taxon>Dikarya</taxon>
        <taxon>Ascomycota</taxon>
        <taxon>Pezizomycotina</taxon>
        <taxon>Dothideomycetes</taxon>
        <taxon>Dothideomycetidae</taxon>
        <taxon>Dothideales</taxon>
        <taxon>Saccotheciaceae</taxon>
        <taxon>Aureobasidium</taxon>
    </lineage>
</organism>
<feature type="region of interest" description="Disordered" evidence="10">
    <location>
        <begin position="467"/>
        <end position="497"/>
    </location>
</feature>
<name>A0ABR0T6M7_AURPU</name>
<dbReference type="InterPro" id="IPR003117">
    <property type="entry name" value="cAMP_dep_PK_reg_su_I/II_a/b"/>
</dbReference>
<reference evidence="12 13" key="1">
    <citation type="submission" date="2023-11" db="EMBL/GenBank/DDBJ databases">
        <title>Draft genome sequence and annotation of the polyextremotolerant black yeast-like fungus Aureobasidium pullulans NRRL 62042.</title>
        <authorList>
            <person name="Dielentheis-Frenken M.R.E."/>
            <person name="Wibberg D."/>
            <person name="Blank L.M."/>
            <person name="Tiso T."/>
        </authorList>
    </citation>
    <scope>NUCLEOTIDE SEQUENCE [LARGE SCALE GENOMIC DNA]</scope>
    <source>
        <strain evidence="12 13">NRRL 62042</strain>
    </source>
</reference>
<comment type="caution">
    <text evidence="12">The sequence shown here is derived from an EMBL/GenBank/DDBJ whole genome shotgun (WGS) entry which is preliminary data.</text>
</comment>
<evidence type="ECO:0000256" key="2">
    <source>
        <dbReference type="ARBA" id="ARBA00020355"/>
    </source>
</evidence>
<dbReference type="Proteomes" id="UP001341245">
    <property type="component" value="Unassembled WGS sequence"/>
</dbReference>
<dbReference type="InterPro" id="IPR000595">
    <property type="entry name" value="cNMP-bd_dom"/>
</dbReference>
<dbReference type="PANTHER" id="PTHR11635">
    <property type="entry name" value="CAMP-DEPENDENT PROTEIN KINASE REGULATORY CHAIN"/>
    <property type="match status" value="1"/>
</dbReference>
<dbReference type="Gene3D" id="2.60.120.10">
    <property type="entry name" value="Jelly Rolls"/>
    <property type="match status" value="2"/>
</dbReference>
<dbReference type="PROSITE" id="PS00888">
    <property type="entry name" value="CNMP_BINDING_1"/>
    <property type="match status" value="2"/>
</dbReference>
<dbReference type="PROSITE" id="PS50042">
    <property type="entry name" value="CNMP_BINDING_3"/>
    <property type="match status" value="2"/>
</dbReference>
<sequence length="497" mass="54441">MALPADYKHEIETLEREVLQNKPTDVLQFCANHFLRRLESQRHEFLLGAQHSTKTMAENNFPGSNPFHHVQQPGMQRLEEEDEMDTFASPTAASFPNNAMNRDASPFAANANPFGANANSSASPFAQAQGFDPSAQHNDSNMGGFNFGFSGAQNTAATRDQNAAAGNNQQLDVPQNFPNNYNMGRRVSVSAEVLAPSGTDDSDWKPPTYPKTQEQLSRLRAAVSRNFLFSHLDDEQTEQVLGALQERKIPSKDIKVIAQGDVGDYFYVVETGSFDIYVSPTGKIEPGVNGMGNKVASCGPGTSFGELALMYNAPRAATVNSTEPSVIWQLDRITFRRILMDSAFQRRRMYESFLDSVPLLKTLTPYERSKIADALETQKMPAGSTIIREGDVGDHFYMLESGTAAVYKSGVEQSLKSYNKGDYFGELALLDDKPRAASVVAETDIKVAMLGKNGFQRLLGPVESIMRRDDPSKHAGSVQPSSSAGLFSDSVNPFSSS</sequence>
<dbReference type="EMBL" id="JASGXD010000022">
    <property type="protein sequence ID" value="KAK5999675.1"/>
    <property type="molecule type" value="Genomic_DNA"/>
</dbReference>
<comment type="similarity">
    <text evidence="1 9">Belongs to the cAMP-dependent kinase regulatory chain family.</text>
</comment>
<dbReference type="Pfam" id="PF02197">
    <property type="entry name" value="RIIa"/>
    <property type="match status" value="1"/>
</dbReference>
<evidence type="ECO:0000256" key="6">
    <source>
        <dbReference type="ARBA" id="ARBA00022741"/>
    </source>
</evidence>
<evidence type="ECO:0000256" key="9">
    <source>
        <dbReference type="PIRNR" id="PIRNR000548"/>
    </source>
</evidence>
<dbReference type="SMART" id="SM00394">
    <property type="entry name" value="RIIa"/>
    <property type="match status" value="1"/>
</dbReference>
<evidence type="ECO:0000256" key="4">
    <source>
        <dbReference type="ARBA" id="ARBA00022566"/>
    </source>
</evidence>
<feature type="region of interest" description="Disordered" evidence="10">
    <location>
        <begin position="119"/>
        <end position="147"/>
    </location>
</feature>
<dbReference type="InterPro" id="IPR012198">
    <property type="entry name" value="cAMP_dep_PK_reg_su"/>
</dbReference>
<feature type="domain" description="Cyclic nucleotide-binding" evidence="11">
    <location>
        <begin position="359"/>
        <end position="468"/>
    </location>
</feature>
<protein>
    <recommendedName>
        <fullName evidence="2 9">cAMP-dependent protein kinase regulatory subunit</fullName>
    </recommendedName>
</protein>
<dbReference type="CDD" id="cd12098">
    <property type="entry name" value="DD_R_ScPKA-like"/>
    <property type="match status" value="1"/>
</dbReference>
<dbReference type="InterPro" id="IPR014710">
    <property type="entry name" value="RmlC-like_jellyroll"/>
</dbReference>
<comment type="subunit">
    <text evidence="8 9">Tetramer, composed of 2 regulatory (R) and 2 catalytic (C) subunits. In the presence of cAMP it dissociates into 2 active monomeric C subunits and an R dimer.</text>
</comment>
<keyword evidence="5" id="KW-0677">Repeat</keyword>
<evidence type="ECO:0000256" key="7">
    <source>
        <dbReference type="ARBA" id="ARBA00023149"/>
    </source>
</evidence>
<proteinExistence type="inferred from homology"/>
<dbReference type="SUPFAM" id="SSF51206">
    <property type="entry name" value="cAMP-binding domain-like"/>
    <property type="match status" value="2"/>
</dbReference>
<evidence type="ECO:0000256" key="5">
    <source>
        <dbReference type="ARBA" id="ARBA00022737"/>
    </source>
</evidence>
<dbReference type="CDD" id="cd00038">
    <property type="entry name" value="CAP_ED"/>
    <property type="match status" value="2"/>
</dbReference>
<evidence type="ECO:0000256" key="1">
    <source>
        <dbReference type="ARBA" id="ARBA00005753"/>
    </source>
</evidence>
<dbReference type="PIRSF" id="PIRSF000548">
    <property type="entry name" value="PK_regulatory"/>
    <property type="match status" value="1"/>
</dbReference>
<dbReference type="InterPro" id="IPR018490">
    <property type="entry name" value="cNMP-bd_dom_sf"/>
</dbReference>
<keyword evidence="6 9" id="KW-0547">Nucleotide-binding</keyword>
<dbReference type="Pfam" id="PF00027">
    <property type="entry name" value="cNMP_binding"/>
    <property type="match status" value="2"/>
</dbReference>